<protein>
    <submittedName>
        <fullName evidence="2">Uncharacterized protein</fullName>
    </submittedName>
</protein>
<name>A0A3N4IVN2_9PEZI</name>
<keyword evidence="1" id="KW-0472">Membrane</keyword>
<proteinExistence type="predicted"/>
<keyword evidence="3" id="KW-1185">Reference proteome</keyword>
<reference evidence="2 3" key="1">
    <citation type="journal article" date="2018" name="Nat. Ecol. Evol.">
        <title>Pezizomycetes genomes reveal the molecular basis of ectomycorrhizal truffle lifestyle.</title>
        <authorList>
            <person name="Murat C."/>
            <person name="Payen T."/>
            <person name="Noel B."/>
            <person name="Kuo A."/>
            <person name="Morin E."/>
            <person name="Chen J."/>
            <person name="Kohler A."/>
            <person name="Krizsan K."/>
            <person name="Balestrini R."/>
            <person name="Da Silva C."/>
            <person name="Montanini B."/>
            <person name="Hainaut M."/>
            <person name="Levati E."/>
            <person name="Barry K.W."/>
            <person name="Belfiori B."/>
            <person name="Cichocki N."/>
            <person name="Clum A."/>
            <person name="Dockter R.B."/>
            <person name="Fauchery L."/>
            <person name="Guy J."/>
            <person name="Iotti M."/>
            <person name="Le Tacon F."/>
            <person name="Lindquist E.A."/>
            <person name="Lipzen A."/>
            <person name="Malagnac F."/>
            <person name="Mello A."/>
            <person name="Molinier V."/>
            <person name="Miyauchi S."/>
            <person name="Poulain J."/>
            <person name="Riccioni C."/>
            <person name="Rubini A."/>
            <person name="Sitrit Y."/>
            <person name="Splivallo R."/>
            <person name="Traeger S."/>
            <person name="Wang M."/>
            <person name="Zifcakova L."/>
            <person name="Wipf D."/>
            <person name="Zambonelli A."/>
            <person name="Paolocci F."/>
            <person name="Nowrousian M."/>
            <person name="Ottonello S."/>
            <person name="Baldrian P."/>
            <person name="Spatafora J.W."/>
            <person name="Henrissat B."/>
            <person name="Nagy L.G."/>
            <person name="Aury J.M."/>
            <person name="Wincker P."/>
            <person name="Grigoriev I.V."/>
            <person name="Bonfante P."/>
            <person name="Martin F.M."/>
        </authorList>
    </citation>
    <scope>NUCLEOTIDE SEQUENCE [LARGE SCALE GENOMIC DNA]</scope>
    <source>
        <strain evidence="2 3">120613-1</strain>
    </source>
</reference>
<evidence type="ECO:0000313" key="2">
    <source>
        <dbReference type="EMBL" id="RPA88868.1"/>
    </source>
</evidence>
<dbReference type="EMBL" id="ML120647">
    <property type="protein sequence ID" value="RPA88868.1"/>
    <property type="molecule type" value="Genomic_DNA"/>
</dbReference>
<sequence length="122" mass="14017">MLQTLCLLISPILFPEMSFLLPLECNGGRQKRREFTLMKPEAILGFTKLLVAFPTYLTILLTIAIYVVKKVIILVHSKNPTINVRIFLPIGLGLSCQVLITDNYDRYLLKCFSFLKLLYVYC</sequence>
<feature type="transmembrane region" description="Helical" evidence="1">
    <location>
        <begin position="46"/>
        <end position="68"/>
    </location>
</feature>
<keyword evidence="1" id="KW-1133">Transmembrane helix</keyword>
<dbReference type="AlphaFoldDB" id="A0A3N4IVN2"/>
<gene>
    <name evidence="2" type="ORF">L873DRAFT_782655</name>
</gene>
<dbReference type="Proteomes" id="UP000276215">
    <property type="component" value="Unassembled WGS sequence"/>
</dbReference>
<organism evidence="2 3">
    <name type="scientific">Choiromyces venosus 120613-1</name>
    <dbReference type="NCBI Taxonomy" id="1336337"/>
    <lineage>
        <taxon>Eukaryota</taxon>
        <taxon>Fungi</taxon>
        <taxon>Dikarya</taxon>
        <taxon>Ascomycota</taxon>
        <taxon>Pezizomycotina</taxon>
        <taxon>Pezizomycetes</taxon>
        <taxon>Pezizales</taxon>
        <taxon>Tuberaceae</taxon>
        <taxon>Choiromyces</taxon>
    </lineage>
</organism>
<accession>A0A3N4IVN2</accession>
<keyword evidence="1" id="KW-0812">Transmembrane</keyword>
<evidence type="ECO:0000256" key="1">
    <source>
        <dbReference type="SAM" id="Phobius"/>
    </source>
</evidence>
<evidence type="ECO:0000313" key="3">
    <source>
        <dbReference type="Proteomes" id="UP000276215"/>
    </source>
</evidence>